<dbReference type="PANTHER" id="PTHR30040:SF2">
    <property type="entry name" value="FAD:PROTEIN FMN TRANSFERASE"/>
    <property type="match status" value="1"/>
</dbReference>
<dbReference type="InterPro" id="IPR003374">
    <property type="entry name" value="ApbE-like_sf"/>
</dbReference>
<gene>
    <name evidence="11" type="primary">apbE_11</name>
    <name evidence="11" type="ORF">GALL_372690</name>
</gene>
<accession>A0A1J5QCN4</accession>
<proteinExistence type="predicted"/>
<dbReference type="EMBL" id="MLJW01000987">
    <property type="protein sequence ID" value="OIQ80962.1"/>
    <property type="molecule type" value="Genomic_DNA"/>
</dbReference>
<dbReference type="GO" id="GO:0046872">
    <property type="term" value="F:metal ion binding"/>
    <property type="evidence" value="ECO:0007669"/>
    <property type="project" value="UniProtKB-KW"/>
</dbReference>
<keyword evidence="6" id="KW-0479">Metal-binding</keyword>
<keyword evidence="11" id="KW-0449">Lipoprotein</keyword>
<evidence type="ECO:0000256" key="5">
    <source>
        <dbReference type="ARBA" id="ARBA00022679"/>
    </source>
</evidence>
<dbReference type="PIRSF" id="PIRSF006268">
    <property type="entry name" value="ApbE"/>
    <property type="match status" value="1"/>
</dbReference>
<dbReference type="Gene3D" id="3.10.520.10">
    <property type="entry name" value="ApbE-like domains"/>
    <property type="match status" value="1"/>
</dbReference>
<protein>
    <recommendedName>
        <fullName evidence="3">FAD:protein FMN transferase</fullName>
        <ecNumber evidence="2">2.7.1.180</ecNumber>
    </recommendedName>
    <alternativeName>
        <fullName evidence="9">Flavin transferase</fullName>
    </alternativeName>
</protein>
<evidence type="ECO:0000256" key="2">
    <source>
        <dbReference type="ARBA" id="ARBA00011955"/>
    </source>
</evidence>
<reference evidence="11" key="1">
    <citation type="submission" date="2016-10" db="EMBL/GenBank/DDBJ databases">
        <title>Sequence of Gallionella enrichment culture.</title>
        <authorList>
            <person name="Poehlein A."/>
            <person name="Muehling M."/>
            <person name="Daniel R."/>
        </authorList>
    </citation>
    <scope>NUCLEOTIDE SEQUENCE</scope>
</reference>
<evidence type="ECO:0000256" key="1">
    <source>
        <dbReference type="ARBA" id="ARBA00001946"/>
    </source>
</evidence>
<dbReference type="EC" id="2.7.1.180" evidence="2"/>
<evidence type="ECO:0000256" key="6">
    <source>
        <dbReference type="ARBA" id="ARBA00022723"/>
    </source>
</evidence>
<evidence type="ECO:0000313" key="11">
    <source>
        <dbReference type="EMBL" id="OIQ80962.1"/>
    </source>
</evidence>
<dbReference type="AlphaFoldDB" id="A0A1J5QCN4"/>
<keyword evidence="8" id="KW-0460">Magnesium</keyword>
<keyword evidence="5" id="KW-0808">Transferase</keyword>
<dbReference type="GO" id="GO:0016740">
    <property type="term" value="F:transferase activity"/>
    <property type="evidence" value="ECO:0007669"/>
    <property type="project" value="UniProtKB-KW"/>
</dbReference>
<keyword evidence="7" id="KW-0274">FAD</keyword>
<keyword evidence="4" id="KW-0285">Flavoprotein</keyword>
<comment type="caution">
    <text evidence="11">The sequence shown here is derived from an EMBL/GenBank/DDBJ whole genome shotgun (WGS) entry which is preliminary data.</text>
</comment>
<dbReference type="InterPro" id="IPR024932">
    <property type="entry name" value="ApbE"/>
</dbReference>
<evidence type="ECO:0000256" key="9">
    <source>
        <dbReference type="ARBA" id="ARBA00031306"/>
    </source>
</evidence>
<name>A0A1J5QCN4_9ZZZZ</name>
<comment type="cofactor">
    <cofactor evidence="1">
        <name>Mg(2+)</name>
        <dbReference type="ChEBI" id="CHEBI:18420"/>
    </cofactor>
</comment>
<evidence type="ECO:0000256" key="3">
    <source>
        <dbReference type="ARBA" id="ARBA00016337"/>
    </source>
</evidence>
<organism evidence="11">
    <name type="scientific">mine drainage metagenome</name>
    <dbReference type="NCBI Taxonomy" id="410659"/>
    <lineage>
        <taxon>unclassified sequences</taxon>
        <taxon>metagenomes</taxon>
        <taxon>ecological metagenomes</taxon>
    </lineage>
</organism>
<sequence length="332" mass="35317">MAARISRRRAITIVAAMAGVPVLLKAGAARARLVEWQGTTLGAPSTIQLYHHDEGKARAAIAAGLAELARLEAQFSLYRADSVISRLNREGRLEEAPPDFVALLSHSLKVSQATLGLHDPTIQPVWKLYFNHFIAANPDPDGPSPYALEGALSLVDWRGVHLDEAARRVAFDRPGMQISLNSGAQGYITDRVGEVLRAHGFESMLVNMGEERAYAPKPDGSPWRLGLANPADPAKAVYELDLQNKAVATSGGYGTLFDAAGRFTHIIHPRTGQTAPRLLGVSVVAPTAAAADCLAASMILVPPELRADVLRAAGAEMAIYVTPAGVADKVEA</sequence>
<evidence type="ECO:0000256" key="7">
    <source>
        <dbReference type="ARBA" id="ARBA00022827"/>
    </source>
</evidence>
<evidence type="ECO:0000256" key="10">
    <source>
        <dbReference type="ARBA" id="ARBA00048540"/>
    </source>
</evidence>
<evidence type="ECO:0000256" key="4">
    <source>
        <dbReference type="ARBA" id="ARBA00022630"/>
    </source>
</evidence>
<evidence type="ECO:0000256" key="8">
    <source>
        <dbReference type="ARBA" id="ARBA00022842"/>
    </source>
</evidence>
<comment type="catalytic activity">
    <reaction evidence="10">
        <text>L-threonyl-[protein] + FAD = FMN-L-threonyl-[protein] + AMP + H(+)</text>
        <dbReference type="Rhea" id="RHEA:36847"/>
        <dbReference type="Rhea" id="RHEA-COMP:11060"/>
        <dbReference type="Rhea" id="RHEA-COMP:11061"/>
        <dbReference type="ChEBI" id="CHEBI:15378"/>
        <dbReference type="ChEBI" id="CHEBI:30013"/>
        <dbReference type="ChEBI" id="CHEBI:57692"/>
        <dbReference type="ChEBI" id="CHEBI:74257"/>
        <dbReference type="ChEBI" id="CHEBI:456215"/>
        <dbReference type="EC" id="2.7.1.180"/>
    </reaction>
</comment>
<dbReference type="Pfam" id="PF02424">
    <property type="entry name" value="ApbE"/>
    <property type="match status" value="1"/>
</dbReference>
<dbReference type="PANTHER" id="PTHR30040">
    <property type="entry name" value="THIAMINE BIOSYNTHESIS LIPOPROTEIN APBE"/>
    <property type="match status" value="1"/>
</dbReference>
<dbReference type="SUPFAM" id="SSF143631">
    <property type="entry name" value="ApbE-like"/>
    <property type="match status" value="1"/>
</dbReference>